<feature type="transmembrane region" description="Helical" evidence="1">
    <location>
        <begin position="108"/>
        <end position="128"/>
    </location>
</feature>
<evidence type="ECO:0000313" key="3">
    <source>
        <dbReference type="Proteomes" id="UP001189429"/>
    </source>
</evidence>
<keyword evidence="1" id="KW-0472">Membrane</keyword>
<sequence>MLPLVGYRGATLDDGTSWRARMMWIFHIGNLVFVLVHAAVLVVVVFQVLQAEAASVEAMCDLSPDNDPWLRPAGSPGPEVLPTMPPKADPAACAMLVQEEKQHAPGRMVLWMLFTLPYWACAACAAYFSHDLYLQLRVRELTVRRGEDMGYAASDERRATVAWNEVSADSPSAVAPL</sequence>
<feature type="transmembrane region" description="Helical" evidence="1">
    <location>
        <begin position="24"/>
        <end position="49"/>
    </location>
</feature>
<evidence type="ECO:0000256" key="1">
    <source>
        <dbReference type="SAM" id="Phobius"/>
    </source>
</evidence>
<evidence type="ECO:0000313" key="2">
    <source>
        <dbReference type="EMBL" id="CAK0841077.1"/>
    </source>
</evidence>
<name>A0ABN9T871_9DINO</name>
<evidence type="ECO:0008006" key="4">
    <source>
        <dbReference type="Google" id="ProtNLM"/>
    </source>
</evidence>
<protein>
    <recommendedName>
        <fullName evidence="4">Protein S-acyltransferase</fullName>
    </recommendedName>
</protein>
<accession>A0ABN9T871</accession>
<organism evidence="2 3">
    <name type="scientific">Prorocentrum cordatum</name>
    <dbReference type="NCBI Taxonomy" id="2364126"/>
    <lineage>
        <taxon>Eukaryota</taxon>
        <taxon>Sar</taxon>
        <taxon>Alveolata</taxon>
        <taxon>Dinophyceae</taxon>
        <taxon>Prorocentrales</taxon>
        <taxon>Prorocentraceae</taxon>
        <taxon>Prorocentrum</taxon>
    </lineage>
</organism>
<gene>
    <name evidence="2" type="ORF">PCOR1329_LOCUS36372</name>
</gene>
<keyword evidence="1" id="KW-0812">Transmembrane</keyword>
<comment type="caution">
    <text evidence="2">The sequence shown here is derived from an EMBL/GenBank/DDBJ whole genome shotgun (WGS) entry which is preliminary data.</text>
</comment>
<keyword evidence="3" id="KW-1185">Reference proteome</keyword>
<reference evidence="2" key="1">
    <citation type="submission" date="2023-10" db="EMBL/GenBank/DDBJ databases">
        <authorList>
            <person name="Chen Y."/>
            <person name="Shah S."/>
            <person name="Dougan E. K."/>
            <person name="Thang M."/>
            <person name="Chan C."/>
        </authorList>
    </citation>
    <scope>NUCLEOTIDE SEQUENCE [LARGE SCALE GENOMIC DNA]</scope>
</reference>
<proteinExistence type="predicted"/>
<dbReference type="EMBL" id="CAUYUJ010014427">
    <property type="protein sequence ID" value="CAK0841077.1"/>
    <property type="molecule type" value="Genomic_DNA"/>
</dbReference>
<keyword evidence="1" id="KW-1133">Transmembrane helix</keyword>
<dbReference type="Proteomes" id="UP001189429">
    <property type="component" value="Unassembled WGS sequence"/>
</dbReference>